<dbReference type="EMBL" id="BSUK01000001">
    <property type="protein sequence ID" value="GMA26655.1"/>
    <property type="molecule type" value="Genomic_DNA"/>
</dbReference>
<evidence type="ECO:0000313" key="3">
    <source>
        <dbReference type="EMBL" id="GMA26717.1"/>
    </source>
</evidence>
<reference evidence="3" key="3">
    <citation type="submission" date="2023-02" db="EMBL/GenBank/DDBJ databases">
        <authorList>
            <person name="Sun Q."/>
            <person name="Mori K."/>
        </authorList>
    </citation>
    <scope>NUCLEOTIDE SEQUENCE</scope>
    <source>
        <strain evidence="3">NBRC 106348</strain>
    </source>
</reference>
<protein>
    <recommendedName>
        <fullName evidence="5">Antitoxin VbhA domain-containing protein</fullName>
    </recommendedName>
</protein>
<sequence>MTTRDEAIAKAGACIAEGRRVRDSLPVAEAARRAHVAGGPSIEELEQLIAAQRGQQTQTAPDAA</sequence>
<dbReference type="Proteomes" id="UP001157091">
    <property type="component" value="Unassembled WGS sequence"/>
</dbReference>
<organism evidence="3 4">
    <name type="scientific">Luteimicrobium album</name>
    <dbReference type="NCBI Taxonomy" id="1054550"/>
    <lineage>
        <taxon>Bacteria</taxon>
        <taxon>Bacillati</taxon>
        <taxon>Actinomycetota</taxon>
        <taxon>Actinomycetes</taxon>
        <taxon>Micrococcales</taxon>
        <taxon>Luteimicrobium</taxon>
    </lineage>
</organism>
<gene>
    <name evidence="1" type="ORF">GCM10025864_00090</name>
    <name evidence="2" type="ORF">GCM10025864_44140</name>
    <name evidence="3" type="ORF">GCM10025864_44760</name>
</gene>
<comment type="caution">
    <text evidence="3">The sequence shown here is derived from an EMBL/GenBank/DDBJ whole genome shotgun (WGS) entry which is preliminary data.</text>
</comment>
<dbReference type="EMBL" id="BSUK01000001">
    <property type="protein sequence ID" value="GMA26717.1"/>
    <property type="molecule type" value="Genomic_DNA"/>
</dbReference>
<dbReference type="EMBL" id="BSUK01000001">
    <property type="protein sequence ID" value="GMA22250.1"/>
    <property type="molecule type" value="Genomic_DNA"/>
</dbReference>
<keyword evidence="4" id="KW-1185">Reference proteome</keyword>
<evidence type="ECO:0000313" key="4">
    <source>
        <dbReference type="Proteomes" id="UP001157091"/>
    </source>
</evidence>
<reference evidence="3" key="1">
    <citation type="journal article" date="2014" name="Int. J. Syst. Evol. Microbiol.">
        <title>Complete genome of a new Firmicutes species belonging to the dominant human colonic microbiota ('Ruminococcus bicirculans') reveals two chromosomes and a selective capacity to utilize plant glucans.</title>
        <authorList>
            <consortium name="NISC Comparative Sequencing Program"/>
            <person name="Wegmann U."/>
            <person name="Louis P."/>
            <person name="Goesmann A."/>
            <person name="Henrissat B."/>
            <person name="Duncan S.H."/>
            <person name="Flint H.J."/>
        </authorList>
    </citation>
    <scope>NUCLEOTIDE SEQUENCE</scope>
    <source>
        <strain evidence="3">NBRC 106348</strain>
    </source>
</reference>
<name>A0ABQ6I951_9MICO</name>
<evidence type="ECO:0000313" key="2">
    <source>
        <dbReference type="EMBL" id="GMA26655.1"/>
    </source>
</evidence>
<proteinExistence type="predicted"/>
<evidence type="ECO:0008006" key="5">
    <source>
        <dbReference type="Google" id="ProtNLM"/>
    </source>
</evidence>
<accession>A0ABQ6I951</accession>
<evidence type="ECO:0000313" key="1">
    <source>
        <dbReference type="EMBL" id="GMA22250.1"/>
    </source>
</evidence>
<reference evidence="4" key="2">
    <citation type="journal article" date="2019" name="Int. J. Syst. Evol. Microbiol.">
        <title>The Global Catalogue of Microorganisms (GCM) 10K type strain sequencing project: providing services to taxonomists for standard genome sequencing and annotation.</title>
        <authorList>
            <consortium name="The Broad Institute Genomics Platform"/>
            <consortium name="The Broad Institute Genome Sequencing Center for Infectious Disease"/>
            <person name="Wu L."/>
            <person name="Ma J."/>
        </authorList>
    </citation>
    <scope>NUCLEOTIDE SEQUENCE [LARGE SCALE GENOMIC DNA]</scope>
    <source>
        <strain evidence="4">NBRC 106348</strain>
    </source>
</reference>
<dbReference type="RefSeq" id="WP_284291132.1">
    <property type="nucleotide sequence ID" value="NZ_BSUK01000001.1"/>
</dbReference>